<gene>
    <name evidence="1" type="ORF">FRX31_022546</name>
</gene>
<sequence length="69" mass="8010">MCQSESSLFISHNRHLFIIPLKLGIRSDTDTLNQTDRSKQCLQFYKRLQLHLMIEAATQLVNEVISECC</sequence>
<dbReference type="Proteomes" id="UP000554482">
    <property type="component" value="Unassembled WGS sequence"/>
</dbReference>
<proteinExistence type="predicted"/>
<accession>A0A7J6VT03</accession>
<dbReference type="AlphaFoldDB" id="A0A7J6VT03"/>
<evidence type="ECO:0000313" key="1">
    <source>
        <dbReference type="EMBL" id="KAF5187867.1"/>
    </source>
</evidence>
<dbReference type="EMBL" id="JABWDY010027458">
    <property type="protein sequence ID" value="KAF5187867.1"/>
    <property type="molecule type" value="Genomic_DNA"/>
</dbReference>
<keyword evidence="2" id="KW-1185">Reference proteome</keyword>
<comment type="caution">
    <text evidence="1">The sequence shown here is derived from an EMBL/GenBank/DDBJ whole genome shotgun (WGS) entry which is preliminary data.</text>
</comment>
<protein>
    <submittedName>
        <fullName evidence="1">Uncharacterized protein</fullName>
    </submittedName>
</protein>
<evidence type="ECO:0000313" key="2">
    <source>
        <dbReference type="Proteomes" id="UP000554482"/>
    </source>
</evidence>
<reference evidence="1 2" key="1">
    <citation type="submission" date="2020-06" db="EMBL/GenBank/DDBJ databases">
        <title>Transcriptomic and genomic resources for Thalictrum thalictroides and T. hernandezii: Facilitating candidate gene discovery in an emerging model plant lineage.</title>
        <authorList>
            <person name="Arias T."/>
            <person name="Riano-Pachon D.M."/>
            <person name="Di Stilio V.S."/>
        </authorList>
    </citation>
    <scope>NUCLEOTIDE SEQUENCE [LARGE SCALE GENOMIC DNA]</scope>
    <source>
        <strain evidence="2">cv. WT478/WT964</strain>
        <tissue evidence="1">Leaves</tissue>
    </source>
</reference>
<organism evidence="1 2">
    <name type="scientific">Thalictrum thalictroides</name>
    <name type="common">Rue-anemone</name>
    <name type="synonym">Anemone thalictroides</name>
    <dbReference type="NCBI Taxonomy" id="46969"/>
    <lineage>
        <taxon>Eukaryota</taxon>
        <taxon>Viridiplantae</taxon>
        <taxon>Streptophyta</taxon>
        <taxon>Embryophyta</taxon>
        <taxon>Tracheophyta</taxon>
        <taxon>Spermatophyta</taxon>
        <taxon>Magnoliopsida</taxon>
        <taxon>Ranunculales</taxon>
        <taxon>Ranunculaceae</taxon>
        <taxon>Thalictroideae</taxon>
        <taxon>Thalictrum</taxon>
    </lineage>
</organism>
<name>A0A7J6VT03_THATH</name>